<evidence type="ECO:0000313" key="2">
    <source>
        <dbReference type="Proteomes" id="UP000001095"/>
    </source>
</evidence>
<organism evidence="1 2">
    <name type="scientific">Afipia clevelandensis ATCC 49720</name>
    <dbReference type="NCBI Taxonomy" id="883079"/>
    <lineage>
        <taxon>Bacteria</taxon>
        <taxon>Pseudomonadati</taxon>
        <taxon>Pseudomonadota</taxon>
        <taxon>Alphaproteobacteria</taxon>
        <taxon>Hyphomicrobiales</taxon>
        <taxon>Nitrobacteraceae</taxon>
        <taxon>Afipia</taxon>
    </lineage>
</organism>
<proteinExistence type="predicted"/>
<gene>
    <name evidence="1" type="ORF">HMPREF9696_00614</name>
</gene>
<dbReference type="EMBL" id="AGWY01000002">
    <property type="protein sequence ID" value="EKS42449.1"/>
    <property type="molecule type" value="Genomic_DNA"/>
</dbReference>
<reference evidence="1 2" key="1">
    <citation type="submission" date="2012-04" db="EMBL/GenBank/DDBJ databases">
        <title>The Genome Sequence of Afipia clevelandensis ATCC 49720.</title>
        <authorList>
            <consortium name="The Broad Institute Genome Sequencing Platform"/>
            <person name="Earl A."/>
            <person name="Ward D."/>
            <person name="Feldgarden M."/>
            <person name="Gevers D."/>
            <person name="Huys G."/>
            <person name="Walker B."/>
            <person name="Young S.K."/>
            <person name="Zeng Q."/>
            <person name="Gargeya S."/>
            <person name="Fitzgerald M."/>
            <person name="Haas B."/>
            <person name="Abouelleil A."/>
            <person name="Alvarado L."/>
            <person name="Arachchi H.M."/>
            <person name="Berlin A."/>
            <person name="Chapman S.B."/>
            <person name="Goldberg J."/>
            <person name="Griggs A."/>
            <person name="Gujja S."/>
            <person name="Hansen M."/>
            <person name="Howarth C."/>
            <person name="Imamovic A."/>
            <person name="Larimer J."/>
            <person name="McCowen C."/>
            <person name="Montmayeur A."/>
            <person name="Murphy C."/>
            <person name="Neiman D."/>
            <person name="Pearson M."/>
            <person name="Priest M."/>
            <person name="Roberts A."/>
            <person name="Saif S."/>
            <person name="Shea T."/>
            <person name="Sisk P."/>
            <person name="Sykes S."/>
            <person name="Wortman J."/>
            <person name="Nusbaum C."/>
            <person name="Birren B."/>
        </authorList>
    </citation>
    <scope>NUCLEOTIDE SEQUENCE [LARGE SCALE GENOMIC DNA]</scope>
    <source>
        <strain evidence="1 2">ATCC 49720</strain>
    </source>
</reference>
<sequence>MSDMDDTVGGRRAYHKFLFGLALGLVVVGGALGYSSQRMDVGKVFPIVGAPSFPITPRS</sequence>
<keyword evidence="2" id="KW-1185">Reference proteome</keyword>
<dbReference type="RefSeq" id="WP_002711480.1">
    <property type="nucleotide sequence ID" value="NZ_KB375281.1"/>
</dbReference>
<dbReference type="AlphaFoldDB" id="K8PNQ6"/>
<name>K8PNQ6_9BRAD</name>
<dbReference type="Proteomes" id="UP000001095">
    <property type="component" value="Unassembled WGS sequence"/>
</dbReference>
<evidence type="ECO:0000313" key="1">
    <source>
        <dbReference type="EMBL" id="EKS42449.1"/>
    </source>
</evidence>
<comment type="caution">
    <text evidence="1">The sequence shown here is derived from an EMBL/GenBank/DDBJ whole genome shotgun (WGS) entry which is preliminary data.</text>
</comment>
<accession>K8PNQ6</accession>
<protein>
    <submittedName>
        <fullName evidence="1">Uncharacterized protein</fullName>
    </submittedName>
</protein>
<dbReference type="HOGENOM" id="CLU_2949901_0_0_5"/>